<sequence>MSIRPHGDGWVMWVPGSEQHTMTLIENGKISSHITHEKTQVHTSLGKLVLDEINLDDELVKLAKVRKLESREYDKPIYYKNDKFWDFLIPTNWEFITEEKSKEIIKYIDITSIFSGFDDRVKELQKRTPQPFLKCKAYDLLNRKDIEAGITEEQLVVFEYEGELWEMDPLYLSNFGSKDHPWADILKPLGVLELLSELDWDKRINEA</sequence>
<comment type="caution">
    <text evidence="1">The sequence shown here is derived from an EMBL/GenBank/DDBJ whole genome shotgun (WGS) entry which is preliminary data.</text>
</comment>
<organism evidence="1">
    <name type="scientific">marine sediment metagenome</name>
    <dbReference type="NCBI Taxonomy" id="412755"/>
    <lineage>
        <taxon>unclassified sequences</taxon>
        <taxon>metagenomes</taxon>
        <taxon>ecological metagenomes</taxon>
    </lineage>
</organism>
<name>X1A282_9ZZZZ</name>
<accession>X1A282</accession>
<gene>
    <name evidence="1" type="ORF">S01H4_35072</name>
</gene>
<protein>
    <submittedName>
        <fullName evidence="1">Uncharacterized protein</fullName>
    </submittedName>
</protein>
<dbReference type="EMBL" id="BART01018607">
    <property type="protein sequence ID" value="GAG76165.1"/>
    <property type="molecule type" value="Genomic_DNA"/>
</dbReference>
<evidence type="ECO:0000313" key="1">
    <source>
        <dbReference type="EMBL" id="GAG76165.1"/>
    </source>
</evidence>
<proteinExistence type="predicted"/>
<dbReference type="AlphaFoldDB" id="X1A282"/>
<reference evidence="1" key="1">
    <citation type="journal article" date="2014" name="Front. Microbiol.">
        <title>High frequency of phylogenetically diverse reductive dehalogenase-homologous genes in deep subseafloor sedimentary metagenomes.</title>
        <authorList>
            <person name="Kawai M."/>
            <person name="Futagami T."/>
            <person name="Toyoda A."/>
            <person name="Takaki Y."/>
            <person name="Nishi S."/>
            <person name="Hori S."/>
            <person name="Arai W."/>
            <person name="Tsubouchi T."/>
            <person name="Morono Y."/>
            <person name="Uchiyama I."/>
            <person name="Ito T."/>
            <person name="Fujiyama A."/>
            <person name="Inagaki F."/>
            <person name="Takami H."/>
        </authorList>
    </citation>
    <scope>NUCLEOTIDE SEQUENCE</scope>
    <source>
        <strain evidence="1">Expedition CK06-06</strain>
    </source>
</reference>